<sequence>MVSGSPSHASDGPRADELDSPPTSEEQLVGWRAEPADVIDCQLSEDDDEDLSQWQPRESLPRAYLPTQQNPRPPLVQFGLPVATETLLSYAKKLEVALPGSFPPLNARRCADPAFLAGHISLHLRKQYSFKLWYANAYKLPEGTNVLIQLCSNYSVQEKGGQHKVVEAVELVKRELGLEPELQARWYCDRRWDSPRIYDDIDVWKQRFAH</sequence>
<keyword evidence="3" id="KW-1185">Reference proteome</keyword>
<dbReference type="AlphaFoldDB" id="A0A4R0RQ05"/>
<dbReference type="Proteomes" id="UP000292702">
    <property type="component" value="Unassembled WGS sequence"/>
</dbReference>
<protein>
    <submittedName>
        <fullName evidence="2">Uncharacterized protein</fullName>
    </submittedName>
</protein>
<evidence type="ECO:0000313" key="3">
    <source>
        <dbReference type="Proteomes" id="UP000292702"/>
    </source>
</evidence>
<feature type="region of interest" description="Disordered" evidence="1">
    <location>
        <begin position="1"/>
        <end position="33"/>
    </location>
</feature>
<comment type="caution">
    <text evidence="2">The sequence shown here is derived from an EMBL/GenBank/DDBJ whole genome shotgun (WGS) entry which is preliminary data.</text>
</comment>
<evidence type="ECO:0000313" key="2">
    <source>
        <dbReference type="EMBL" id="TCD70950.1"/>
    </source>
</evidence>
<name>A0A4R0RQ05_9APHY</name>
<accession>A0A4R0RQ05</accession>
<gene>
    <name evidence="2" type="ORF">EIP91_000856</name>
</gene>
<organism evidence="2 3">
    <name type="scientific">Steccherinum ochraceum</name>
    <dbReference type="NCBI Taxonomy" id="92696"/>
    <lineage>
        <taxon>Eukaryota</taxon>
        <taxon>Fungi</taxon>
        <taxon>Dikarya</taxon>
        <taxon>Basidiomycota</taxon>
        <taxon>Agaricomycotina</taxon>
        <taxon>Agaricomycetes</taxon>
        <taxon>Polyporales</taxon>
        <taxon>Steccherinaceae</taxon>
        <taxon>Steccherinum</taxon>
    </lineage>
</organism>
<evidence type="ECO:0000256" key="1">
    <source>
        <dbReference type="SAM" id="MobiDB-lite"/>
    </source>
</evidence>
<reference evidence="2 3" key="1">
    <citation type="submission" date="2018-11" db="EMBL/GenBank/DDBJ databases">
        <title>Genome assembly of Steccherinum ochraceum LE-BIN_3174, the white-rot fungus of the Steccherinaceae family (The Residual Polyporoid clade, Polyporales, Basidiomycota).</title>
        <authorList>
            <person name="Fedorova T.V."/>
            <person name="Glazunova O.A."/>
            <person name="Landesman E.O."/>
            <person name="Moiseenko K.V."/>
            <person name="Psurtseva N.V."/>
            <person name="Savinova O.S."/>
            <person name="Shakhova N.V."/>
            <person name="Tyazhelova T.V."/>
            <person name="Vasina D.V."/>
        </authorList>
    </citation>
    <scope>NUCLEOTIDE SEQUENCE [LARGE SCALE GENOMIC DNA]</scope>
    <source>
        <strain evidence="2 3">LE-BIN_3174</strain>
    </source>
</reference>
<proteinExistence type="predicted"/>
<dbReference type="EMBL" id="RWJN01000012">
    <property type="protein sequence ID" value="TCD70950.1"/>
    <property type="molecule type" value="Genomic_DNA"/>
</dbReference>